<dbReference type="Proteomes" id="UP001498398">
    <property type="component" value="Unassembled WGS sequence"/>
</dbReference>
<dbReference type="EC" id="2.7.7.48" evidence="1"/>
<proteinExistence type="inferred from homology"/>
<feature type="compositionally biased region" description="Basic and acidic residues" evidence="2">
    <location>
        <begin position="39"/>
        <end position="50"/>
    </location>
</feature>
<feature type="region of interest" description="Disordered" evidence="2">
    <location>
        <begin position="760"/>
        <end position="794"/>
    </location>
</feature>
<comment type="similarity">
    <text evidence="1">Belongs to the RdRP family.</text>
</comment>
<keyword evidence="5" id="KW-1185">Reference proteome</keyword>
<feature type="compositionally biased region" description="Basic and acidic residues" evidence="2">
    <location>
        <begin position="181"/>
        <end position="191"/>
    </location>
</feature>
<accession>A0ABR1IL97</accession>
<feature type="region of interest" description="Disordered" evidence="2">
    <location>
        <begin position="32"/>
        <end position="232"/>
    </location>
</feature>
<comment type="catalytic activity">
    <reaction evidence="1">
        <text>RNA(n) + a ribonucleoside 5'-triphosphate = RNA(n+1) + diphosphate</text>
        <dbReference type="Rhea" id="RHEA:21248"/>
        <dbReference type="Rhea" id="RHEA-COMP:14527"/>
        <dbReference type="Rhea" id="RHEA-COMP:17342"/>
        <dbReference type="ChEBI" id="CHEBI:33019"/>
        <dbReference type="ChEBI" id="CHEBI:61557"/>
        <dbReference type="ChEBI" id="CHEBI:140395"/>
        <dbReference type="EC" id="2.7.7.48"/>
    </reaction>
</comment>
<feature type="compositionally biased region" description="Low complexity" evidence="2">
    <location>
        <begin position="134"/>
        <end position="144"/>
    </location>
</feature>
<feature type="domain" description="RDRP core" evidence="3">
    <location>
        <begin position="434"/>
        <end position="1112"/>
    </location>
</feature>
<dbReference type="Pfam" id="PF05183">
    <property type="entry name" value="RdRP"/>
    <property type="match status" value="1"/>
</dbReference>
<feature type="compositionally biased region" description="Basic and acidic residues" evidence="2">
    <location>
        <begin position="775"/>
        <end position="785"/>
    </location>
</feature>
<feature type="compositionally biased region" description="Polar residues" evidence="2">
    <location>
        <begin position="150"/>
        <end position="161"/>
    </location>
</feature>
<evidence type="ECO:0000256" key="1">
    <source>
        <dbReference type="RuleBase" id="RU363098"/>
    </source>
</evidence>
<evidence type="ECO:0000259" key="3">
    <source>
        <dbReference type="Pfam" id="PF05183"/>
    </source>
</evidence>
<gene>
    <name evidence="4" type="ORF">VKT23_019529</name>
</gene>
<dbReference type="EMBL" id="JBANRG010000103">
    <property type="protein sequence ID" value="KAK7435696.1"/>
    <property type="molecule type" value="Genomic_DNA"/>
</dbReference>
<feature type="compositionally biased region" description="Low complexity" evidence="2">
    <location>
        <begin position="1206"/>
        <end position="1219"/>
    </location>
</feature>
<feature type="compositionally biased region" description="Low complexity" evidence="2">
    <location>
        <begin position="765"/>
        <end position="774"/>
    </location>
</feature>
<organism evidence="4 5">
    <name type="scientific">Marasmiellus scandens</name>
    <dbReference type="NCBI Taxonomy" id="2682957"/>
    <lineage>
        <taxon>Eukaryota</taxon>
        <taxon>Fungi</taxon>
        <taxon>Dikarya</taxon>
        <taxon>Basidiomycota</taxon>
        <taxon>Agaricomycotina</taxon>
        <taxon>Agaricomycetes</taxon>
        <taxon>Agaricomycetidae</taxon>
        <taxon>Agaricales</taxon>
        <taxon>Marasmiineae</taxon>
        <taxon>Omphalotaceae</taxon>
        <taxon>Marasmiellus</taxon>
    </lineage>
</organism>
<feature type="compositionally biased region" description="Polar residues" evidence="2">
    <location>
        <begin position="51"/>
        <end position="61"/>
    </location>
</feature>
<dbReference type="PANTHER" id="PTHR23079">
    <property type="entry name" value="RNA-DEPENDENT RNA POLYMERASE"/>
    <property type="match status" value="1"/>
</dbReference>
<keyword evidence="1" id="KW-0694">RNA-binding</keyword>
<feature type="region of interest" description="Disordered" evidence="2">
    <location>
        <begin position="1206"/>
        <end position="1232"/>
    </location>
</feature>
<protein>
    <recommendedName>
        <fullName evidence="1">RNA-dependent RNA polymerase</fullName>
        <ecNumber evidence="1">2.7.7.48</ecNumber>
    </recommendedName>
</protein>
<feature type="compositionally biased region" description="Low complexity" evidence="2">
    <location>
        <begin position="203"/>
        <end position="217"/>
    </location>
</feature>
<comment type="caution">
    <text evidence="4">The sequence shown here is derived from an EMBL/GenBank/DDBJ whole genome shotgun (WGS) entry which is preliminary data.</text>
</comment>
<evidence type="ECO:0000256" key="2">
    <source>
        <dbReference type="SAM" id="MobiDB-lite"/>
    </source>
</evidence>
<reference evidence="4 5" key="1">
    <citation type="submission" date="2024-01" db="EMBL/GenBank/DDBJ databases">
        <title>A draft genome for the cacao thread blight pathogen Marasmiellus scandens.</title>
        <authorList>
            <person name="Baruah I.K."/>
            <person name="Leung J."/>
            <person name="Bukari Y."/>
            <person name="Amoako-Attah I."/>
            <person name="Meinhardt L.W."/>
            <person name="Bailey B.A."/>
            <person name="Cohen S.P."/>
        </authorList>
    </citation>
    <scope>NUCLEOTIDE SEQUENCE [LARGE SCALE GENOMIC DNA]</scope>
    <source>
        <strain evidence="4 5">GH-19</strain>
    </source>
</reference>
<dbReference type="InterPro" id="IPR007855">
    <property type="entry name" value="RDRP"/>
</dbReference>
<evidence type="ECO:0000313" key="5">
    <source>
        <dbReference type="Proteomes" id="UP001498398"/>
    </source>
</evidence>
<dbReference type="InterPro" id="IPR057596">
    <property type="entry name" value="RDRP_core"/>
</dbReference>
<sequence>MPANAYLSDDSDSSLWDQLSNKDEAFLTISTEDMLIDSDGPKQETPRKNEGLNTRLSNMTRTPEFPASQQADREAARTPSNARNRGAVPLSKDFRRMDIANWSREVSSSPTPKRPGPNRDPIVISDIEDDDDNASTASSDSCSDLDFKWSRQTSWTSVESDSPSRKRQPESRVGPSTPDNSKLRRTSEKSKIPAAPLERIFQRETTPSPSPSRFPTRSFERTTSNESASSFSSFGISEDSVFASSPLPISRSNSMSYEPTSLPVPSSSPATAAHAKAVPVTAAPYVPGQQSFFDHLWGHGAELPVYHIAYNQDAQRLFDHLEKPVPWGTQFELARGVTAEEWTWEDIVQKIDYFGGMKDADVLYKVRNIMREVALGPGPYDDSIGKEFDREQKAIAENRQRGLGLMGHWEGEDDWHGGQIQQIARLVKVGNDYSIKLEALEMRRSTRFARHVSSRRLLQIRIDDGLLSGEPREGTIKFLSRKLVLNGRVFIATPPKDDGLYAVEINEDFGREPRFGNIGDQFRMHIGQFLEWHNPMELNDGQPIAKYFARAALGLSNSTPVIEFEESDIEFIRDIVIEGVVGKPDSHQILTDGCGIINDAALYKITRMMKYSSLPTAIQARVAGSKGLFVRHPDDNHPQPKIWIRDSQRKIKYPHLSRAHRILDLVAVSHSSPVTSSIDLSQQSVVNMEFNGVPPAVFEALMEQGLKEAIEPLLDWESRYSMIQLWDTINRTGGIATSRLSRLAPMISRALGFSGREWVKTGRDSTSTSESNKVNSKEKEEKEDLGLLDSTGHSGRNECNGAPLSLHEYALELVQAGFNPRENEILLDKVKWILKNTISTYIEKCHIPLPDGTGVEAFVIPDPLGVLEQGQIYYRSSNSMINPETQTLFNVVKGEVLIGRYPIRLPSDIQKVMAVDIPALEKWPDVVIVPVVPVTDVPRQGEASFMSLLSGGDMDGDTVFMTWYKPLVDPFKNKSLSLPPPNFEQDNFERLIERVPNFMSRILGLSVEERQLEFQRASLSGLAQFNVGMYSVFHDTAVWHDGYASRKAIRLAYMFNAILDSGKTGLRLKPDVYSEDRRISGKDKPFGVEWKPSSERLPKRPRGKKPFILDVLAAAGEQLGSRYFTRLDDIKAQVLGRRRRIPQDPALLYPLQQAESAIKDYEAPLSSNDRLAMSQAMREALTAELKLIKQHVDRSWDAFRQAVDKSSSTPSTVGFSSNSVSTKKPSRGKKASKPDIMREAIVLFAQEIPGVSLIRGLGNLERVKASYAYSRSGKFGFCVAYKQLCAIKAEASLGGSAPSIRLLDEVKSIPGSCRRLYQQSSTA</sequence>
<name>A0ABR1IL97_9AGAR</name>
<keyword evidence="1" id="KW-0808">Transferase</keyword>
<keyword evidence="1" id="KW-0548">Nucleotidyltransferase</keyword>
<keyword evidence="1" id="KW-0696">RNA-directed RNA polymerase</keyword>
<dbReference type="PANTHER" id="PTHR23079:SF14">
    <property type="entry name" value="RNA-DEPENDENT RNA POLYMERASE"/>
    <property type="match status" value="1"/>
</dbReference>
<evidence type="ECO:0000313" key="4">
    <source>
        <dbReference type="EMBL" id="KAK7435696.1"/>
    </source>
</evidence>